<dbReference type="AlphaFoldDB" id="A0ABD6C006"/>
<dbReference type="RefSeq" id="WP_256419297.1">
    <property type="nucleotide sequence ID" value="NZ_JANHDL010000014.1"/>
</dbReference>
<sequence>MFPIEHFIVAVVPVVAYVLVRDRRLPTGRLLAVVFVGSQLPDLIDKPLAHQFGLLPSGRVFVHSLPVAIPIVCLAGWYAWRTDRLRTGSAFAFAYLSHLVADNRRALSPPNPTLSDDMLWPLRPATPRPDVPHWAGEASINVRLWSLFAAVVLAVSAYHLYRDINEQFLSDRT</sequence>
<protein>
    <submittedName>
        <fullName evidence="2">Metal-dependent hydrolase</fullName>
    </submittedName>
</protein>
<dbReference type="InterPro" id="IPR007404">
    <property type="entry name" value="YdjM-like"/>
</dbReference>
<proteinExistence type="predicted"/>
<comment type="caution">
    <text evidence="2">The sequence shown here is derived from an EMBL/GenBank/DDBJ whole genome shotgun (WGS) entry which is preliminary data.</text>
</comment>
<gene>
    <name evidence="2" type="ORF">ACFR9T_07705</name>
</gene>
<feature type="transmembrane region" description="Helical" evidence="1">
    <location>
        <begin position="142"/>
        <end position="161"/>
    </location>
</feature>
<keyword evidence="2" id="KW-0378">Hydrolase</keyword>
<dbReference type="Pfam" id="PF04307">
    <property type="entry name" value="YdjM"/>
    <property type="match status" value="1"/>
</dbReference>
<evidence type="ECO:0000256" key="1">
    <source>
        <dbReference type="SAM" id="Phobius"/>
    </source>
</evidence>
<dbReference type="EMBL" id="JBHUDB010000003">
    <property type="protein sequence ID" value="MFD1570475.1"/>
    <property type="molecule type" value="Genomic_DNA"/>
</dbReference>
<accession>A0ABD6C006</accession>
<keyword evidence="3" id="KW-1185">Reference proteome</keyword>
<organism evidence="2 3">
    <name type="scientific">Halorubrum laminariae</name>
    <dbReference type="NCBI Taxonomy" id="1433523"/>
    <lineage>
        <taxon>Archaea</taxon>
        <taxon>Methanobacteriati</taxon>
        <taxon>Methanobacteriota</taxon>
        <taxon>Stenosarchaea group</taxon>
        <taxon>Halobacteria</taxon>
        <taxon>Halobacteriales</taxon>
        <taxon>Haloferacaceae</taxon>
        <taxon>Halorubrum</taxon>
    </lineage>
</organism>
<keyword evidence="1" id="KW-1133">Transmembrane helix</keyword>
<keyword evidence="1" id="KW-0472">Membrane</keyword>
<dbReference type="GO" id="GO:0016787">
    <property type="term" value="F:hydrolase activity"/>
    <property type="evidence" value="ECO:0007669"/>
    <property type="project" value="UniProtKB-KW"/>
</dbReference>
<name>A0ABD6C006_9EURY</name>
<evidence type="ECO:0000313" key="3">
    <source>
        <dbReference type="Proteomes" id="UP001597185"/>
    </source>
</evidence>
<keyword evidence="1" id="KW-0812">Transmembrane</keyword>
<reference evidence="2 3" key="1">
    <citation type="journal article" date="2019" name="Int. J. Syst. Evol. Microbiol.">
        <title>The Global Catalogue of Microorganisms (GCM) 10K type strain sequencing project: providing services to taxonomists for standard genome sequencing and annotation.</title>
        <authorList>
            <consortium name="The Broad Institute Genomics Platform"/>
            <consortium name="The Broad Institute Genome Sequencing Center for Infectious Disease"/>
            <person name="Wu L."/>
            <person name="Ma J."/>
        </authorList>
    </citation>
    <scope>NUCLEOTIDE SEQUENCE [LARGE SCALE GENOMIC DNA]</scope>
    <source>
        <strain evidence="2 3">CGMCC 1.12689</strain>
    </source>
</reference>
<dbReference type="Proteomes" id="UP001597185">
    <property type="component" value="Unassembled WGS sequence"/>
</dbReference>
<evidence type="ECO:0000313" key="2">
    <source>
        <dbReference type="EMBL" id="MFD1570475.1"/>
    </source>
</evidence>
<feature type="transmembrane region" description="Helical" evidence="1">
    <location>
        <begin position="60"/>
        <end position="80"/>
    </location>
</feature>